<keyword evidence="6" id="KW-1185">Reference proteome</keyword>
<dbReference type="InterPro" id="IPR036388">
    <property type="entry name" value="WH-like_DNA-bd_sf"/>
</dbReference>
<evidence type="ECO:0000259" key="4">
    <source>
        <dbReference type="PROSITE" id="PS50949"/>
    </source>
</evidence>
<dbReference type="SMART" id="SM00345">
    <property type="entry name" value="HTH_GNTR"/>
    <property type="match status" value="1"/>
</dbReference>
<dbReference type="PANTHER" id="PTHR43537:SF5">
    <property type="entry name" value="UXU OPERON TRANSCRIPTIONAL REGULATOR"/>
    <property type="match status" value="1"/>
</dbReference>
<proteinExistence type="predicted"/>
<accession>A0ABV0BIR0</accession>
<dbReference type="Proteomes" id="UP001418637">
    <property type="component" value="Unassembled WGS sequence"/>
</dbReference>
<dbReference type="CDD" id="cd07377">
    <property type="entry name" value="WHTH_GntR"/>
    <property type="match status" value="1"/>
</dbReference>
<reference evidence="5 6" key="1">
    <citation type="submission" date="2024-04" db="EMBL/GenBank/DDBJ databases">
        <title>A novel species isolated from cricket.</title>
        <authorList>
            <person name="Wang H.-C."/>
        </authorList>
    </citation>
    <scope>NUCLEOTIDE SEQUENCE [LARGE SCALE GENOMIC DNA]</scope>
    <source>
        <strain evidence="5 6">WL0021</strain>
    </source>
</reference>
<dbReference type="PANTHER" id="PTHR43537">
    <property type="entry name" value="TRANSCRIPTIONAL REGULATOR, GNTR FAMILY"/>
    <property type="match status" value="1"/>
</dbReference>
<evidence type="ECO:0000256" key="3">
    <source>
        <dbReference type="ARBA" id="ARBA00023163"/>
    </source>
</evidence>
<dbReference type="SMART" id="SM00895">
    <property type="entry name" value="FCD"/>
    <property type="match status" value="1"/>
</dbReference>
<evidence type="ECO:0000313" key="6">
    <source>
        <dbReference type="Proteomes" id="UP001418637"/>
    </source>
</evidence>
<dbReference type="PRINTS" id="PR00035">
    <property type="entry name" value="HTHGNTR"/>
</dbReference>
<dbReference type="Gene3D" id="1.20.120.530">
    <property type="entry name" value="GntR ligand-binding domain-like"/>
    <property type="match status" value="1"/>
</dbReference>
<name>A0ABV0BIR0_9HYPH</name>
<dbReference type="SUPFAM" id="SSF48008">
    <property type="entry name" value="GntR ligand-binding domain-like"/>
    <property type="match status" value="1"/>
</dbReference>
<keyword evidence="3" id="KW-0804">Transcription</keyword>
<evidence type="ECO:0000256" key="2">
    <source>
        <dbReference type="ARBA" id="ARBA00023125"/>
    </source>
</evidence>
<dbReference type="SUPFAM" id="SSF46785">
    <property type="entry name" value="Winged helix' DNA-binding domain"/>
    <property type="match status" value="1"/>
</dbReference>
<dbReference type="InterPro" id="IPR008920">
    <property type="entry name" value="TF_FadR/GntR_C"/>
</dbReference>
<dbReference type="InterPro" id="IPR036390">
    <property type="entry name" value="WH_DNA-bd_sf"/>
</dbReference>
<comment type="caution">
    <text evidence="5">The sequence shown here is derived from an EMBL/GenBank/DDBJ whole genome shotgun (WGS) entry which is preliminary data.</text>
</comment>
<dbReference type="Pfam" id="PF00392">
    <property type="entry name" value="GntR"/>
    <property type="match status" value="1"/>
</dbReference>
<protein>
    <submittedName>
        <fullName evidence="5">GntR family transcriptional regulator</fullName>
    </submittedName>
</protein>
<evidence type="ECO:0000256" key="1">
    <source>
        <dbReference type="ARBA" id="ARBA00023015"/>
    </source>
</evidence>
<gene>
    <name evidence="5" type="ORF">WJT86_03555</name>
</gene>
<keyword evidence="2" id="KW-0238">DNA-binding</keyword>
<feature type="domain" description="HTH gntR-type" evidence="4">
    <location>
        <begin position="23"/>
        <end position="90"/>
    </location>
</feature>
<organism evidence="5 6">
    <name type="scientific">Hohaiivirga grylli</name>
    <dbReference type="NCBI Taxonomy" id="3133970"/>
    <lineage>
        <taxon>Bacteria</taxon>
        <taxon>Pseudomonadati</taxon>
        <taxon>Pseudomonadota</taxon>
        <taxon>Alphaproteobacteria</taxon>
        <taxon>Hyphomicrobiales</taxon>
        <taxon>Methylobacteriaceae</taxon>
        <taxon>Hohaiivirga</taxon>
    </lineage>
</organism>
<sequence length="242" mass="27221">MKRRRATKLTETLLSTKAKPKRITSAVRILGNLRQEIMTLQRPPGSAINEKEIATAYSVSRTPVREALLKLSEEGLVDIFPQSGTFVSRIPLFALRENIVVRQALEMMSARLAAANANEETCLQLDETMRQIKLAAETADNNMFHEADEAFHAIIADIAGYPALWRISQSVKSQMDRCRRLTLPQAGRLQRIISEHQSVVDAIRKKDAEAASRQMAEHLEKLIADLDGIRDLDPDYFISDPQ</sequence>
<dbReference type="EMBL" id="JBBYXI010000001">
    <property type="protein sequence ID" value="MEN3930136.1"/>
    <property type="molecule type" value="Genomic_DNA"/>
</dbReference>
<keyword evidence="1" id="KW-0805">Transcription regulation</keyword>
<evidence type="ECO:0000313" key="5">
    <source>
        <dbReference type="EMBL" id="MEN3930136.1"/>
    </source>
</evidence>
<dbReference type="RefSeq" id="WP_346336104.1">
    <property type="nucleotide sequence ID" value="NZ_JBBYXI010000001.1"/>
</dbReference>
<dbReference type="InterPro" id="IPR000524">
    <property type="entry name" value="Tscrpt_reg_HTH_GntR"/>
</dbReference>
<dbReference type="InterPro" id="IPR011711">
    <property type="entry name" value="GntR_C"/>
</dbReference>
<dbReference type="Pfam" id="PF07729">
    <property type="entry name" value="FCD"/>
    <property type="match status" value="1"/>
</dbReference>
<dbReference type="PROSITE" id="PS50949">
    <property type="entry name" value="HTH_GNTR"/>
    <property type="match status" value="1"/>
</dbReference>
<dbReference type="Gene3D" id="1.10.10.10">
    <property type="entry name" value="Winged helix-like DNA-binding domain superfamily/Winged helix DNA-binding domain"/>
    <property type="match status" value="1"/>
</dbReference>